<proteinExistence type="predicted"/>
<feature type="region of interest" description="Disordered" evidence="1">
    <location>
        <begin position="572"/>
        <end position="634"/>
    </location>
</feature>
<dbReference type="Proteomes" id="UP001498771">
    <property type="component" value="Unassembled WGS sequence"/>
</dbReference>
<feature type="compositionally biased region" description="Basic and acidic residues" evidence="1">
    <location>
        <begin position="29"/>
        <end position="40"/>
    </location>
</feature>
<keyword evidence="4" id="KW-1185">Reference proteome</keyword>
<dbReference type="RefSeq" id="XP_064768566.1">
    <property type="nucleotide sequence ID" value="XM_064912584.1"/>
</dbReference>
<dbReference type="InterPro" id="IPR018712">
    <property type="entry name" value="Tle1-like_cat"/>
</dbReference>
<feature type="domain" description="T6SS Phospholipase effector Tle1-like catalytic" evidence="2">
    <location>
        <begin position="45"/>
        <end position="338"/>
    </location>
</feature>
<comment type="caution">
    <text evidence="3">The sequence shown here is derived from an EMBL/GenBank/DDBJ whole genome shotgun (WGS) entry which is preliminary data.</text>
</comment>
<dbReference type="EMBL" id="JBBJBU010000005">
    <property type="protein sequence ID" value="KAK7205533.1"/>
    <property type="molecule type" value="Genomic_DNA"/>
</dbReference>
<feature type="region of interest" description="Disordered" evidence="1">
    <location>
        <begin position="425"/>
        <end position="447"/>
    </location>
</feature>
<evidence type="ECO:0000259" key="2">
    <source>
        <dbReference type="Pfam" id="PF09994"/>
    </source>
</evidence>
<feature type="compositionally biased region" description="Polar residues" evidence="1">
    <location>
        <begin position="10"/>
        <end position="24"/>
    </location>
</feature>
<dbReference type="InterPro" id="IPR029058">
    <property type="entry name" value="AB_hydrolase_fold"/>
</dbReference>
<dbReference type="Pfam" id="PF09994">
    <property type="entry name" value="T6SS_Tle1-like_cat"/>
    <property type="match status" value="1"/>
</dbReference>
<gene>
    <name evidence="3" type="ORF">BZA70DRAFT_278342</name>
</gene>
<evidence type="ECO:0000313" key="4">
    <source>
        <dbReference type="Proteomes" id="UP001498771"/>
    </source>
</evidence>
<accession>A0ABR1F8V7</accession>
<dbReference type="PANTHER" id="PTHR33840:SF1">
    <property type="entry name" value="TLE1 PHOSPHOLIPASE DOMAIN-CONTAINING PROTEIN"/>
    <property type="match status" value="1"/>
</dbReference>
<protein>
    <recommendedName>
        <fullName evidence="2">T6SS Phospholipase effector Tle1-like catalytic domain-containing protein</fullName>
    </recommendedName>
</protein>
<feature type="compositionally biased region" description="Basic and acidic residues" evidence="1">
    <location>
        <begin position="572"/>
        <end position="584"/>
    </location>
</feature>
<dbReference type="SUPFAM" id="SSF53474">
    <property type="entry name" value="alpha/beta-Hydrolases"/>
    <property type="match status" value="1"/>
</dbReference>
<sequence length="634" mass="70706">MASKKKGTTPAVTGTFRSTRTTPAANKATEAKDATPAADKKSAKRRLIVLCDGTWQNSYRDGGKSPTNVTRLARAIKPVADDGTPQICLYMPGIGATATVAILKDIEGACGAGFADLMHQAYGFLAYNYQEGDSIYLFGFSRGAYLVRAVCGLITECGLLTKEGMSRFVELLYCYQERILDSNNDSYTETKLLRLVKELCRNGILTMSSKVSPDKIILGSGLEVEAIGCFDTVGALDIFSNSYSFLNVTYNSKVKRAYHALALDEDRKLFRPTLWFFDKKNMSLSHFKQVWFTGVHSNIGGGSSDAILRDTNYLENSSSDAISLNVLSDGPLIWMVDQVKDLLEFDYTYLQTTIIAGKTKTDGSGKLVRIMASTVSESTSDSTSDSTSESSLYGNRDGYRTKEFNKFIANELKGLITSENEPRNAVGEIDNRGPYKSKLRTRGPTAPKLGSDASDAWYRGPLFNNYAGFVSRWIYARESRTVKGCQRSDGEKPTNELLHESVFRRGKIVETKTGKRWWRAEHVEPLKDVYWDIGLHGTVKKDQESNEKKIAVEMYSGFESEFWDRQQQLEAKLEKRRQDRQDNIKKHRHASAQGTRTASKIEKKKSKQSPMNSAKKSPQKSPSKKNKTKSAPQS</sequence>
<dbReference type="PANTHER" id="PTHR33840">
    <property type="match status" value="1"/>
</dbReference>
<evidence type="ECO:0000256" key="1">
    <source>
        <dbReference type="SAM" id="MobiDB-lite"/>
    </source>
</evidence>
<evidence type="ECO:0000313" key="3">
    <source>
        <dbReference type="EMBL" id="KAK7205533.1"/>
    </source>
</evidence>
<reference evidence="3 4" key="1">
    <citation type="submission" date="2024-03" db="EMBL/GenBank/DDBJ databases">
        <title>Genome-scale model development and genomic sequencing of the oleaginous clade Lipomyces.</title>
        <authorList>
            <consortium name="Lawrence Berkeley National Laboratory"/>
            <person name="Czajka J.J."/>
            <person name="Han Y."/>
            <person name="Kim J."/>
            <person name="Mondo S.J."/>
            <person name="Hofstad B.A."/>
            <person name="Robles A."/>
            <person name="Haridas S."/>
            <person name="Riley R."/>
            <person name="LaButti K."/>
            <person name="Pangilinan J."/>
            <person name="Andreopoulos W."/>
            <person name="Lipzen A."/>
            <person name="Yan J."/>
            <person name="Wang M."/>
            <person name="Ng V."/>
            <person name="Grigoriev I.V."/>
            <person name="Spatafora J.W."/>
            <person name="Magnuson J.K."/>
            <person name="Baker S.E."/>
            <person name="Pomraning K.R."/>
        </authorList>
    </citation>
    <scope>NUCLEOTIDE SEQUENCE [LARGE SCALE GENOMIC DNA]</scope>
    <source>
        <strain evidence="3 4">Phaff 52-87</strain>
    </source>
</reference>
<organism evidence="3 4">
    <name type="scientific">Myxozyma melibiosi</name>
    <dbReference type="NCBI Taxonomy" id="54550"/>
    <lineage>
        <taxon>Eukaryota</taxon>
        <taxon>Fungi</taxon>
        <taxon>Dikarya</taxon>
        <taxon>Ascomycota</taxon>
        <taxon>Saccharomycotina</taxon>
        <taxon>Lipomycetes</taxon>
        <taxon>Lipomycetales</taxon>
        <taxon>Lipomycetaceae</taxon>
        <taxon>Myxozyma</taxon>
    </lineage>
</organism>
<feature type="compositionally biased region" description="Low complexity" evidence="1">
    <location>
        <begin position="612"/>
        <end position="621"/>
    </location>
</feature>
<name>A0ABR1F8V7_9ASCO</name>
<dbReference type="GeneID" id="90038096"/>
<feature type="region of interest" description="Disordered" evidence="1">
    <location>
        <begin position="1"/>
        <end position="40"/>
    </location>
</feature>